<protein>
    <submittedName>
        <fullName evidence="4">AAC(3)-I family aminoglycoside 3-N-acetyltransferase</fullName>
    </submittedName>
</protein>
<dbReference type="NCBIfam" id="NF033083">
    <property type="entry name" value="AAC_3_I"/>
    <property type="match status" value="1"/>
</dbReference>
<keyword evidence="2" id="KW-0012">Acyltransferase</keyword>
<dbReference type="GO" id="GO:0016747">
    <property type="term" value="F:acyltransferase activity, transferring groups other than amino-acyl groups"/>
    <property type="evidence" value="ECO:0007669"/>
    <property type="project" value="InterPro"/>
</dbReference>
<proteinExistence type="predicted"/>
<dbReference type="RefSeq" id="WP_099474528.1">
    <property type="nucleotide sequence ID" value="NZ_CP041025.1"/>
</dbReference>
<reference evidence="4 5" key="1">
    <citation type="submission" date="2017-10" db="EMBL/GenBank/DDBJ databases">
        <title>Frigbacter circumglobatus gen. nov. sp. nov., isolated from sediment cultured in situ.</title>
        <authorList>
            <person name="Zhao Z."/>
        </authorList>
    </citation>
    <scope>NUCLEOTIDE SEQUENCE [LARGE SCALE GENOMIC DNA]</scope>
    <source>
        <strain evidence="4 5">ZYL</strain>
    </source>
</reference>
<dbReference type="Gene3D" id="3.40.630.30">
    <property type="match status" value="1"/>
</dbReference>
<gene>
    <name evidence="4" type="ORF">CRD36_14480</name>
</gene>
<name>A0A2G4YR53_9PROT</name>
<dbReference type="InterPro" id="IPR016181">
    <property type="entry name" value="Acyl_CoA_acyltransferase"/>
</dbReference>
<accession>A0A2G4YR53</accession>
<keyword evidence="1 4" id="KW-0808">Transferase</keyword>
<dbReference type="SUPFAM" id="SSF55729">
    <property type="entry name" value="Acyl-CoA N-acyltransferases (Nat)"/>
    <property type="match status" value="1"/>
</dbReference>
<dbReference type="CDD" id="cd04301">
    <property type="entry name" value="NAT_SF"/>
    <property type="match status" value="1"/>
</dbReference>
<evidence type="ECO:0000259" key="3">
    <source>
        <dbReference type="PROSITE" id="PS51186"/>
    </source>
</evidence>
<dbReference type="Proteomes" id="UP000229730">
    <property type="component" value="Unassembled WGS sequence"/>
</dbReference>
<dbReference type="PANTHER" id="PTHR42919:SF8">
    <property type="entry name" value="N-ALPHA-ACETYLTRANSFERASE 50"/>
    <property type="match status" value="1"/>
</dbReference>
<keyword evidence="5" id="KW-1185">Reference proteome</keyword>
<dbReference type="EMBL" id="PDEM01000030">
    <property type="protein sequence ID" value="PHZ83936.1"/>
    <property type="molecule type" value="Genomic_DNA"/>
</dbReference>
<dbReference type="PANTHER" id="PTHR42919">
    <property type="entry name" value="N-ALPHA-ACETYLTRANSFERASE"/>
    <property type="match status" value="1"/>
</dbReference>
<organism evidence="4 5">
    <name type="scientific">Paremcibacter congregatus</name>
    <dbReference type="NCBI Taxonomy" id="2043170"/>
    <lineage>
        <taxon>Bacteria</taxon>
        <taxon>Pseudomonadati</taxon>
        <taxon>Pseudomonadota</taxon>
        <taxon>Alphaproteobacteria</taxon>
        <taxon>Emcibacterales</taxon>
        <taxon>Emcibacteraceae</taxon>
        <taxon>Paremcibacter</taxon>
    </lineage>
</organism>
<evidence type="ECO:0000256" key="1">
    <source>
        <dbReference type="ARBA" id="ARBA00022679"/>
    </source>
</evidence>
<dbReference type="Pfam" id="PF00583">
    <property type="entry name" value="Acetyltransf_1"/>
    <property type="match status" value="1"/>
</dbReference>
<dbReference type="InterPro" id="IPR000182">
    <property type="entry name" value="GNAT_dom"/>
</dbReference>
<comment type="caution">
    <text evidence="4">The sequence shown here is derived from an EMBL/GenBank/DDBJ whole genome shotgun (WGS) entry which is preliminary data.</text>
</comment>
<feature type="domain" description="N-acetyltransferase" evidence="3">
    <location>
        <begin position="3"/>
        <end position="155"/>
    </location>
</feature>
<dbReference type="OrthoDB" id="9804026at2"/>
<dbReference type="PROSITE" id="PS51186">
    <property type="entry name" value="GNAT"/>
    <property type="match status" value="1"/>
</dbReference>
<dbReference type="InParanoid" id="A0A2G4YR53"/>
<evidence type="ECO:0000256" key="2">
    <source>
        <dbReference type="ARBA" id="ARBA00023315"/>
    </source>
</evidence>
<dbReference type="InterPro" id="IPR051556">
    <property type="entry name" value="N-term/lysine_N-AcTrnsfr"/>
</dbReference>
<evidence type="ECO:0000313" key="5">
    <source>
        <dbReference type="Proteomes" id="UP000229730"/>
    </source>
</evidence>
<sequence length="155" mass="17672">MNFQIKQITAEDMEGFEALLNCFEEAFDDKKTYGNNRPDNSYSKELLTSDTFIALKAEKDGVVIGGLAAYELKKFEQKRSEIYIYDLAVSKPYRRKGVASALIEILKPMALKRGAWVIYVQADKEDQPAIELYSKLGIREDVLHFDIPVVPQQSK</sequence>
<dbReference type="AlphaFoldDB" id="A0A2G4YR53"/>
<evidence type="ECO:0000313" key="4">
    <source>
        <dbReference type="EMBL" id="PHZ83936.1"/>
    </source>
</evidence>